<feature type="domain" description="Rit1 DUSP-like" evidence="1">
    <location>
        <begin position="372"/>
        <end position="477"/>
    </location>
</feature>
<dbReference type="AlphaFoldDB" id="A0A1G4KC99"/>
<keyword evidence="4" id="KW-1185">Reference proteome</keyword>
<name>A0A1G4KC99_9SACH</name>
<proteinExistence type="predicted"/>
<evidence type="ECO:0000313" key="3">
    <source>
        <dbReference type="EMBL" id="SCV01948.1"/>
    </source>
</evidence>
<dbReference type="GO" id="GO:0005737">
    <property type="term" value="C:cytoplasm"/>
    <property type="evidence" value="ECO:0007669"/>
    <property type="project" value="TreeGrafter"/>
</dbReference>
<dbReference type="InterPro" id="IPR033421">
    <property type="entry name" value="Rit1_DUSP-like"/>
</dbReference>
<gene>
    <name evidence="3" type="ORF">LANO_0F14334G</name>
</gene>
<dbReference type="GO" id="GO:0043399">
    <property type="term" value="F:tRNA adenosine(64)-2'-O-ribosylphosphate transferase activity"/>
    <property type="evidence" value="ECO:0007669"/>
    <property type="project" value="InterPro"/>
</dbReference>
<dbReference type="Proteomes" id="UP000189911">
    <property type="component" value="Chromosome F"/>
</dbReference>
<dbReference type="EMBL" id="LT598452">
    <property type="protein sequence ID" value="SCV01948.1"/>
    <property type="molecule type" value="Genomic_DNA"/>
</dbReference>
<dbReference type="Pfam" id="PF04179">
    <property type="entry name" value="Init_tRNA_PT"/>
    <property type="match status" value="1"/>
</dbReference>
<dbReference type="OrthoDB" id="45256at2759"/>
<feature type="domain" description="Rit1 N-terminal" evidence="2">
    <location>
        <begin position="16"/>
        <end position="295"/>
    </location>
</feature>
<dbReference type="PANTHER" id="PTHR31811:SF0">
    <property type="entry name" value="TRNA A64-2'-O-RIBOSYLPHOSPHATE TRANSFERASE"/>
    <property type="match status" value="1"/>
</dbReference>
<evidence type="ECO:0000313" key="4">
    <source>
        <dbReference type="Proteomes" id="UP000189911"/>
    </source>
</evidence>
<dbReference type="Pfam" id="PF17184">
    <property type="entry name" value="Rit1_C"/>
    <property type="match status" value="1"/>
</dbReference>
<dbReference type="GO" id="GO:0019988">
    <property type="term" value="P:charged-tRNA amino acid modification"/>
    <property type="evidence" value="ECO:0007669"/>
    <property type="project" value="InterPro"/>
</dbReference>
<sequence>MDKHYERTLNLLNKEVRRDHRSLRNRLQSILLDHKFLDELVLSVFPNFPVVPNERCGLWYCDPSSFCQTSYFKSTDGHTNQWDFSVRRLNVHLLPTLAKYGGIVIVDSTRRGKKMPDALSKTVPIWCAVLNSLMLEFLNRTDEEVLFCPPHTVSRQEYVQIKAKIPLLVDKLKAMGVITGEELAKLNQGKILRPLWVYPGSSLLSSHQDLFTGETTSAEWESPDTDHLIPVVLCTVSYQCQDGVDNRHGFTYVQGAADDHELWAKGLTAEMLWDHIEFLRNPKASDQALDEYISTQLKAKKASVNASGNLNDIINTDVITKELRLGRIAENVKLSKCLQQQLCAAYCLVIIMSESVELSGTEEDKNSTIRVIKLSSGSKKSSKSLRAQLINLCPLIESNLHKRLPILVCCGDGKDMSLCVLLSVLCRNYNVESWELEQQSSIHKTIIRKHLSKVVAKLEGRNVNPPRASLNSVNAYLM</sequence>
<dbReference type="PIRSF" id="PIRSF007747">
    <property type="entry name" value="Ribosyl_Ptfrase"/>
    <property type="match status" value="1"/>
</dbReference>
<reference evidence="4" key="1">
    <citation type="submission" date="2016-03" db="EMBL/GenBank/DDBJ databases">
        <authorList>
            <person name="Devillers Hugo."/>
        </authorList>
    </citation>
    <scope>NUCLEOTIDE SEQUENCE [LARGE SCALE GENOMIC DNA]</scope>
</reference>
<evidence type="ECO:0000259" key="2">
    <source>
        <dbReference type="Pfam" id="PF17184"/>
    </source>
</evidence>
<accession>A0A1G4KC99</accession>
<protein>
    <submittedName>
        <fullName evidence="3">LANO_0F14334g1_1</fullName>
    </submittedName>
</protein>
<evidence type="ECO:0000259" key="1">
    <source>
        <dbReference type="Pfam" id="PF04179"/>
    </source>
</evidence>
<organism evidence="3 4">
    <name type="scientific">Lachancea nothofagi CBS 11611</name>
    <dbReference type="NCBI Taxonomy" id="1266666"/>
    <lineage>
        <taxon>Eukaryota</taxon>
        <taxon>Fungi</taxon>
        <taxon>Dikarya</taxon>
        <taxon>Ascomycota</taxon>
        <taxon>Saccharomycotina</taxon>
        <taxon>Saccharomycetes</taxon>
        <taxon>Saccharomycetales</taxon>
        <taxon>Saccharomycetaceae</taxon>
        <taxon>Lachancea</taxon>
    </lineage>
</organism>
<dbReference type="InterPro" id="IPR007306">
    <property type="entry name" value="Rit1"/>
</dbReference>
<dbReference type="PANTHER" id="PTHR31811">
    <property type="entry name" value="TRNA A64-2'-O-RIBOSYLPHOSPHATE TRANSFERASE"/>
    <property type="match status" value="1"/>
</dbReference>
<dbReference type="InterPro" id="IPR033449">
    <property type="entry name" value="Rit1_N"/>
</dbReference>